<gene>
    <name evidence="1" type="ORF">SAMN04488514_105217</name>
</gene>
<evidence type="ECO:0000313" key="2">
    <source>
        <dbReference type="Proteomes" id="UP000199440"/>
    </source>
</evidence>
<proteinExistence type="predicted"/>
<dbReference type="Pfam" id="PF13618">
    <property type="entry name" value="Gluconate_2-dh3"/>
    <property type="match status" value="1"/>
</dbReference>
<name>A0A1G9QUP6_9FLAO</name>
<dbReference type="STRING" id="192904.SAMN04488514_105217"/>
<keyword evidence="2" id="KW-1185">Reference proteome</keyword>
<accession>A0A1G9QUP6</accession>
<dbReference type="RefSeq" id="WP_089889531.1">
    <property type="nucleotide sequence ID" value="NZ_FNGV01000005.1"/>
</dbReference>
<dbReference type="OrthoDB" id="6385145at2"/>
<dbReference type="InterPro" id="IPR027056">
    <property type="entry name" value="Gluconate_2DH_su3"/>
</dbReference>
<dbReference type="Proteomes" id="UP000199440">
    <property type="component" value="Unassembled WGS sequence"/>
</dbReference>
<protein>
    <submittedName>
        <fullName evidence="1">Gluconate 2-dehydrogenase subunit 3</fullName>
    </submittedName>
</protein>
<dbReference type="AlphaFoldDB" id="A0A1G9QUP6"/>
<organism evidence="1 2">
    <name type="scientific">Kriegella aquimaris</name>
    <dbReference type="NCBI Taxonomy" id="192904"/>
    <lineage>
        <taxon>Bacteria</taxon>
        <taxon>Pseudomonadati</taxon>
        <taxon>Bacteroidota</taxon>
        <taxon>Flavobacteriia</taxon>
        <taxon>Flavobacteriales</taxon>
        <taxon>Flavobacteriaceae</taxon>
        <taxon>Kriegella</taxon>
    </lineage>
</organism>
<sequence>MDRRKALKNMGLALGYTVATPTLISIVQSCQNETILAWTPDFFSQEEGAALTKLVDIILPKTDTPSASEVQVNLFIDRFADQVMDKEQQDFVKMSMGNFLSKAQKDSGKEKIADLSSEDLEPVLASSLKVSKEDETKYFKLINAYQKAVANGEPAELEEGVSRFAFANNLRGLTIMGYKTSEYVGEKLMAYLPIPGEYIGCADLNELTEGKAWSL</sequence>
<reference evidence="1 2" key="1">
    <citation type="submission" date="2016-10" db="EMBL/GenBank/DDBJ databases">
        <authorList>
            <person name="de Groot N.N."/>
        </authorList>
    </citation>
    <scope>NUCLEOTIDE SEQUENCE [LARGE SCALE GENOMIC DNA]</scope>
    <source>
        <strain evidence="1 2">DSM 19886</strain>
    </source>
</reference>
<dbReference type="EMBL" id="FNGV01000005">
    <property type="protein sequence ID" value="SDM14742.1"/>
    <property type="molecule type" value="Genomic_DNA"/>
</dbReference>
<dbReference type="PROSITE" id="PS51257">
    <property type="entry name" value="PROKAR_LIPOPROTEIN"/>
    <property type="match status" value="1"/>
</dbReference>
<evidence type="ECO:0000313" key="1">
    <source>
        <dbReference type="EMBL" id="SDM14742.1"/>
    </source>
</evidence>